<evidence type="ECO:0000313" key="1">
    <source>
        <dbReference type="EMBL" id="PZN72636.1"/>
    </source>
</evidence>
<comment type="caution">
    <text evidence="1">The sequence shown here is derived from an EMBL/GenBank/DDBJ whole genome shotgun (WGS) entry which is preliminary data.</text>
</comment>
<organism evidence="1 2">
    <name type="scientific">Candidatus Methylumidiphilus alinenensis</name>
    <dbReference type="NCBI Taxonomy" id="2202197"/>
    <lineage>
        <taxon>Bacteria</taxon>
        <taxon>Pseudomonadati</taxon>
        <taxon>Pseudomonadota</taxon>
        <taxon>Gammaproteobacteria</taxon>
        <taxon>Methylococcales</taxon>
        <taxon>Candidatus Methylumidiphilus</taxon>
    </lineage>
</organism>
<dbReference type="AlphaFoldDB" id="A0A2W4QNB5"/>
<evidence type="ECO:0000313" key="2">
    <source>
        <dbReference type="Proteomes" id="UP000249396"/>
    </source>
</evidence>
<reference evidence="1 2" key="1">
    <citation type="journal article" date="2018" name="Aquat. Microb. Ecol.">
        <title>Gammaproteobacterial methanotrophs dominate.</title>
        <authorList>
            <person name="Rissanen A.J."/>
            <person name="Saarenheimo J."/>
            <person name="Tiirola M."/>
            <person name="Peura S."/>
            <person name="Aalto S.L."/>
            <person name="Karvinen A."/>
            <person name="Nykanen H."/>
        </authorList>
    </citation>
    <scope>NUCLEOTIDE SEQUENCE [LARGE SCALE GENOMIC DNA]</scope>
    <source>
        <strain evidence="1">AMbin10</strain>
    </source>
</reference>
<dbReference type="Pfam" id="PF11390">
    <property type="entry name" value="FdsD"/>
    <property type="match status" value="1"/>
</dbReference>
<sequence>MHNENLIKMANDISAFFASDAEHASAVKGMVDHLTKFWEPRMRKAIIAHLNEGGEGLSELAKDAVKQLDAVE</sequence>
<dbReference type="InterPro" id="IPR021074">
    <property type="entry name" value="Formate_DH_dsu"/>
</dbReference>
<accession>A0A2W4QNB5</accession>
<protein>
    <submittedName>
        <fullName evidence="1">Formate dehydrogenase subunit delta</fullName>
    </submittedName>
</protein>
<dbReference type="EMBL" id="QJPH01000479">
    <property type="protein sequence ID" value="PZN72636.1"/>
    <property type="molecule type" value="Genomic_DNA"/>
</dbReference>
<proteinExistence type="predicted"/>
<dbReference type="Proteomes" id="UP000249396">
    <property type="component" value="Unassembled WGS sequence"/>
</dbReference>
<name>A0A2W4QNB5_9GAMM</name>
<gene>
    <name evidence="1" type="ORF">DM484_24200</name>
</gene>